<evidence type="ECO:0000256" key="8">
    <source>
        <dbReference type="ARBA" id="ARBA00022573"/>
    </source>
</evidence>
<dbReference type="AlphaFoldDB" id="A0A7G1GC97"/>
<dbReference type="InParanoid" id="A0A7G1GC97"/>
<keyword evidence="9 19" id="KW-0808">Transferase</keyword>
<feature type="transmembrane region" description="Helical" evidence="19">
    <location>
        <begin position="212"/>
        <end position="232"/>
    </location>
</feature>
<evidence type="ECO:0000313" key="21">
    <source>
        <dbReference type="Proteomes" id="UP000516361"/>
    </source>
</evidence>
<dbReference type="GO" id="GO:0051073">
    <property type="term" value="F:adenosylcobinamide-GDP ribazoletransferase activity"/>
    <property type="evidence" value="ECO:0007669"/>
    <property type="project" value="UniProtKB-UniRule"/>
</dbReference>
<evidence type="ECO:0000256" key="9">
    <source>
        <dbReference type="ARBA" id="ARBA00022679"/>
    </source>
</evidence>
<dbReference type="GO" id="GO:0009236">
    <property type="term" value="P:cobalamin biosynthetic process"/>
    <property type="evidence" value="ECO:0007669"/>
    <property type="project" value="UniProtKB-UniRule"/>
</dbReference>
<dbReference type="InterPro" id="IPR003805">
    <property type="entry name" value="CobS"/>
</dbReference>
<evidence type="ECO:0000256" key="14">
    <source>
        <dbReference type="ARBA" id="ARBA00025228"/>
    </source>
</evidence>
<name>A0A7G1GC97_9BACT</name>
<comment type="cofactor">
    <cofactor evidence="1 19">
        <name>Mg(2+)</name>
        <dbReference type="ChEBI" id="CHEBI:18420"/>
    </cofactor>
</comment>
<feature type="transmembrane region" description="Helical" evidence="19">
    <location>
        <begin position="62"/>
        <end position="83"/>
    </location>
</feature>
<evidence type="ECO:0000256" key="10">
    <source>
        <dbReference type="ARBA" id="ARBA00022692"/>
    </source>
</evidence>
<keyword evidence="10 19" id="KW-0812">Transmembrane</keyword>
<keyword evidence="12 19" id="KW-1133">Transmembrane helix</keyword>
<protein>
    <recommendedName>
        <fullName evidence="6 19">Adenosylcobinamide-GDP ribazoletransferase</fullName>
        <ecNumber evidence="5 19">2.7.8.26</ecNumber>
    </recommendedName>
    <alternativeName>
        <fullName evidence="16 19">Cobalamin synthase</fullName>
    </alternativeName>
    <alternativeName>
        <fullName evidence="15 19">Cobalamin-5'-phosphate synthase</fullName>
    </alternativeName>
</protein>
<evidence type="ECO:0000256" key="12">
    <source>
        <dbReference type="ARBA" id="ARBA00022989"/>
    </source>
</evidence>
<dbReference type="PANTHER" id="PTHR34148:SF1">
    <property type="entry name" value="ADENOSYLCOBINAMIDE-GDP RIBAZOLETRANSFERASE"/>
    <property type="match status" value="1"/>
</dbReference>
<evidence type="ECO:0000256" key="15">
    <source>
        <dbReference type="ARBA" id="ARBA00032605"/>
    </source>
</evidence>
<dbReference type="KEGG" id="ocy:OSSY52_21200"/>
<sequence>MFKDIFVAFGSISKIPVPIVKNINLKRSTIYFPLVGVLASLINYLTFFLLKNILTLEQLSASIMIIYYYLFQYFHFDGFVDIIDGFGAQIRSKEERIKIMKDSRTGAFALLFGILYLIIYYSFLKEFILGCFFAPIFSRLSMVYLISISKPAKKEGLGSLYFPFKKKYTFYSTLITFLIIPFGYKFVILGILIAFFSAYIMKVNSYKKINGITGDVIGATCLISEILYLILLKFI</sequence>
<evidence type="ECO:0000256" key="4">
    <source>
        <dbReference type="ARBA" id="ARBA00010561"/>
    </source>
</evidence>
<accession>A0A7G1GC97</accession>
<evidence type="ECO:0000256" key="13">
    <source>
        <dbReference type="ARBA" id="ARBA00023136"/>
    </source>
</evidence>
<dbReference type="EC" id="2.7.8.26" evidence="5 19"/>
<feature type="transmembrane region" description="Helical" evidence="19">
    <location>
        <begin position="30"/>
        <end position="50"/>
    </location>
</feature>
<dbReference type="GO" id="GO:0005886">
    <property type="term" value="C:plasma membrane"/>
    <property type="evidence" value="ECO:0007669"/>
    <property type="project" value="UniProtKB-SubCell"/>
</dbReference>
<keyword evidence="13 19" id="KW-0472">Membrane</keyword>
<evidence type="ECO:0000256" key="19">
    <source>
        <dbReference type="HAMAP-Rule" id="MF_00719"/>
    </source>
</evidence>
<gene>
    <name evidence="19 20" type="primary">cobS</name>
    <name evidence="20" type="ORF">OSSY52_21200</name>
</gene>
<evidence type="ECO:0000256" key="5">
    <source>
        <dbReference type="ARBA" id="ARBA00013200"/>
    </source>
</evidence>
<keyword evidence="21" id="KW-1185">Reference proteome</keyword>
<organism evidence="20 21">
    <name type="scientific">Tepiditoga spiralis</name>
    <dbReference type="NCBI Taxonomy" id="2108365"/>
    <lineage>
        <taxon>Bacteria</taxon>
        <taxon>Thermotogati</taxon>
        <taxon>Thermotogota</taxon>
        <taxon>Thermotogae</taxon>
        <taxon>Petrotogales</taxon>
        <taxon>Petrotogaceae</taxon>
        <taxon>Tepiditoga</taxon>
    </lineage>
</organism>
<comment type="catalytic activity">
    <reaction evidence="18 19">
        <text>alpha-ribazole 5'-phosphate + adenosylcob(III)inamide-GDP = adenosylcob(III)alamin 5'-phosphate + GMP + H(+)</text>
        <dbReference type="Rhea" id="RHEA:23560"/>
        <dbReference type="ChEBI" id="CHEBI:15378"/>
        <dbReference type="ChEBI" id="CHEBI:57918"/>
        <dbReference type="ChEBI" id="CHEBI:58115"/>
        <dbReference type="ChEBI" id="CHEBI:60487"/>
        <dbReference type="ChEBI" id="CHEBI:60493"/>
        <dbReference type="EC" id="2.7.8.26"/>
    </reaction>
</comment>
<keyword evidence="11 19" id="KW-0460">Magnesium</keyword>
<keyword evidence="8 19" id="KW-0169">Cobalamin biosynthesis</keyword>
<evidence type="ECO:0000256" key="3">
    <source>
        <dbReference type="ARBA" id="ARBA00004663"/>
    </source>
</evidence>
<feature type="transmembrane region" description="Helical" evidence="19">
    <location>
        <begin position="104"/>
        <end position="121"/>
    </location>
</feature>
<feature type="transmembrane region" description="Helical" evidence="19">
    <location>
        <begin position="168"/>
        <end position="200"/>
    </location>
</feature>
<dbReference type="UniPathway" id="UPA00148">
    <property type="reaction ID" value="UER00238"/>
</dbReference>
<proteinExistence type="inferred from homology"/>
<keyword evidence="7 19" id="KW-1003">Cell membrane</keyword>
<evidence type="ECO:0000256" key="11">
    <source>
        <dbReference type="ARBA" id="ARBA00022842"/>
    </source>
</evidence>
<comment type="subcellular location">
    <subcellularLocation>
        <location evidence="2 19">Cell membrane</location>
        <topology evidence="2 19">Multi-pass membrane protein</topology>
    </subcellularLocation>
</comment>
<dbReference type="GO" id="GO:0008818">
    <property type="term" value="F:cobalamin 5'-phosphate synthase activity"/>
    <property type="evidence" value="ECO:0007669"/>
    <property type="project" value="UniProtKB-UniRule"/>
</dbReference>
<evidence type="ECO:0000256" key="17">
    <source>
        <dbReference type="ARBA" id="ARBA00048623"/>
    </source>
</evidence>
<reference evidence="20 21" key="1">
    <citation type="submission" date="2018-06" db="EMBL/GenBank/DDBJ databases">
        <title>Genome sequencing of Oceanotoga sp. sy52.</title>
        <authorList>
            <person name="Mori K."/>
        </authorList>
    </citation>
    <scope>NUCLEOTIDE SEQUENCE [LARGE SCALE GENOMIC DNA]</scope>
    <source>
        <strain evidence="21">sy52</strain>
    </source>
</reference>
<dbReference type="Pfam" id="PF02654">
    <property type="entry name" value="CobS"/>
    <property type="match status" value="1"/>
</dbReference>
<comment type="pathway">
    <text evidence="3 19">Cofactor biosynthesis; adenosylcobalamin biosynthesis; adenosylcobalamin from cob(II)yrinate a,c-diamide: step 7/7.</text>
</comment>
<evidence type="ECO:0000256" key="7">
    <source>
        <dbReference type="ARBA" id="ARBA00022475"/>
    </source>
</evidence>
<evidence type="ECO:0000256" key="18">
    <source>
        <dbReference type="ARBA" id="ARBA00049504"/>
    </source>
</evidence>
<dbReference type="HAMAP" id="MF_00719">
    <property type="entry name" value="CobS"/>
    <property type="match status" value="1"/>
</dbReference>
<comment type="similarity">
    <text evidence="4 19">Belongs to the CobS family.</text>
</comment>
<evidence type="ECO:0000313" key="20">
    <source>
        <dbReference type="EMBL" id="BBE31979.1"/>
    </source>
</evidence>
<dbReference type="Proteomes" id="UP000516361">
    <property type="component" value="Chromosome"/>
</dbReference>
<comment type="catalytic activity">
    <reaction evidence="17 19">
        <text>alpha-ribazole + adenosylcob(III)inamide-GDP = adenosylcob(III)alamin + GMP + H(+)</text>
        <dbReference type="Rhea" id="RHEA:16049"/>
        <dbReference type="ChEBI" id="CHEBI:10329"/>
        <dbReference type="ChEBI" id="CHEBI:15378"/>
        <dbReference type="ChEBI" id="CHEBI:18408"/>
        <dbReference type="ChEBI" id="CHEBI:58115"/>
        <dbReference type="ChEBI" id="CHEBI:60487"/>
        <dbReference type="EC" id="2.7.8.26"/>
    </reaction>
</comment>
<evidence type="ECO:0000256" key="2">
    <source>
        <dbReference type="ARBA" id="ARBA00004651"/>
    </source>
</evidence>
<dbReference type="EMBL" id="AP018712">
    <property type="protein sequence ID" value="BBE31979.1"/>
    <property type="molecule type" value="Genomic_DNA"/>
</dbReference>
<comment type="function">
    <text evidence="14 19">Joins adenosylcobinamide-GDP and alpha-ribazole to generate adenosylcobalamin (Ado-cobalamin). Also synthesizes adenosylcobalamin 5'-phosphate from adenosylcobinamide-GDP and alpha-ribazole 5'-phosphate.</text>
</comment>
<evidence type="ECO:0000256" key="16">
    <source>
        <dbReference type="ARBA" id="ARBA00032853"/>
    </source>
</evidence>
<evidence type="ECO:0000256" key="1">
    <source>
        <dbReference type="ARBA" id="ARBA00001946"/>
    </source>
</evidence>
<dbReference type="PANTHER" id="PTHR34148">
    <property type="entry name" value="ADENOSYLCOBINAMIDE-GDP RIBAZOLETRANSFERASE"/>
    <property type="match status" value="1"/>
</dbReference>
<evidence type="ECO:0000256" key="6">
    <source>
        <dbReference type="ARBA" id="ARBA00015850"/>
    </source>
</evidence>
<dbReference type="RefSeq" id="WP_190614839.1">
    <property type="nucleotide sequence ID" value="NZ_AP018712.1"/>
</dbReference>